<keyword evidence="7" id="KW-1015">Disulfide bond</keyword>
<evidence type="ECO:0000256" key="5">
    <source>
        <dbReference type="ARBA" id="ARBA00022525"/>
    </source>
</evidence>
<evidence type="ECO:0000313" key="13">
    <source>
        <dbReference type="Proteomes" id="UP001335648"/>
    </source>
</evidence>
<evidence type="ECO:0000256" key="4">
    <source>
        <dbReference type="ARBA" id="ARBA00022514"/>
    </source>
</evidence>
<keyword evidence="3" id="KW-0145">Chemotaxis</keyword>
<dbReference type="Gene3D" id="2.60.40.1900">
    <property type="entry name" value="Beta-microseminoprotein (PSP94) domain"/>
    <property type="match status" value="1"/>
</dbReference>
<keyword evidence="13" id="KW-1185">Reference proteome</keyword>
<keyword evidence="6 11" id="KW-0732">Signal</keyword>
<keyword evidence="4" id="KW-0202">Cytokine</keyword>
<dbReference type="PANTHER" id="PTHR10500:SF4">
    <property type="entry name" value="PROSTATE-ASSOCIATED MICROSEMINOPROTEIN"/>
    <property type="match status" value="1"/>
</dbReference>
<dbReference type="GO" id="GO:0005615">
    <property type="term" value="C:extracellular space"/>
    <property type="evidence" value="ECO:0007669"/>
    <property type="project" value="UniProtKB-KW"/>
</dbReference>
<comment type="function">
    <text evidence="9">Acts as a ligand for C-C chemokine receptor CCR2. Signals through binding and activation of CCR2 and induces a strong chemotactic response and mobilization of intracellular calcium ions. Exhibits a chemotactic activity for monocytes and lymphocytes but not neutrophils.</text>
</comment>
<dbReference type="GO" id="GO:0006935">
    <property type="term" value="P:chemotaxis"/>
    <property type="evidence" value="ECO:0007669"/>
    <property type="project" value="UniProtKB-KW"/>
</dbReference>
<proteinExistence type="inferred from homology"/>
<name>A0AAN8AZS8_9TELE</name>
<evidence type="ECO:0000256" key="9">
    <source>
        <dbReference type="ARBA" id="ARBA00055427"/>
    </source>
</evidence>
<evidence type="ECO:0000256" key="1">
    <source>
        <dbReference type="ARBA" id="ARBA00004613"/>
    </source>
</evidence>
<evidence type="ECO:0000256" key="10">
    <source>
        <dbReference type="ARBA" id="ARBA00067795"/>
    </source>
</evidence>
<dbReference type="GO" id="GO:0006954">
    <property type="term" value="P:inflammatory response"/>
    <property type="evidence" value="ECO:0007669"/>
    <property type="project" value="UniProtKB-KW"/>
</dbReference>
<dbReference type="AlphaFoldDB" id="A0AAN8AZS8"/>
<dbReference type="GO" id="GO:0005737">
    <property type="term" value="C:cytoplasm"/>
    <property type="evidence" value="ECO:0007669"/>
    <property type="project" value="TreeGrafter"/>
</dbReference>
<dbReference type="Pfam" id="PF05825">
    <property type="entry name" value="PSP94"/>
    <property type="match status" value="1"/>
</dbReference>
<evidence type="ECO:0000313" key="12">
    <source>
        <dbReference type="EMBL" id="KAK5875741.1"/>
    </source>
</evidence>
<evidence type="ECO:0000256" key="7">
    <source>
        <dbReference type="ARBA" id="ARBA00023157"/>
    </source>
</evidence>
<evidence type="ECO:0000256" key="11">
    <source>
        <dbReference type="SAM" id="SignalP"/>
    </source>
</evidence>
<feature type="chain" id="PRO_5042976454" description="Prostate-associated microseminoprotein" evidence="11">
    <location>
        <begin position="27"/>
        <end position="130"/>
    </location>
</feature>
<gene>
    <name evidence="12" type="ORF">CesoFtcFv8_026787</name>
</gene>
<feature type="signal peptide" evidence="11">
    <location>
        <begin position="1"/>
        <end position="26"/>
    </location>
</feature>
<protein>
    <recommendedName>
        <fullName evidence="10">Prostate-associated microseminoprotein</fullName>
    </recommendedName>
</protein>
<dbReference type="EMBL" id="JAULUE010002068">
    <property type="protein sequence ID" value="KAK5875741.1"/>
    <property type="molecule type" value="Genomic_DNA"/>
</dbReference>
<accession>A0AAN8AZS8</accession>
<keyword evidence="8" id="KW-0395">Inflammatory response</keyword>
<dbReference type="Proteomes" id="UP001335648">
    <property type="component" value="Unassembled WGS sequence"/>
</dbReference>
<comment type="similarity">
    <text evidence="2">Belongs to the beta-microseminoprotein family.</text>
</comment>
<sequence>MKMELVGVNWVLAAAAFFLWTSVGSAAPMVCHYNSRALCEFQGKNYSLGESWMDNACMQCTCLHPVGVGCCETVQRPVDFPAWCELRVEQLTCSVSLVQTADPRLPCSPGEGMKDPGHGSFDLKQQQLDW</sequence>
<organism evidence="12 13">
    <name type="scientific">Champsocephalus esox</name>
    <name type="common">pike icefish</name>
    <dbReference type="NCBI Taxonomy" id="159716"/>
    <lineage>
        <taxon>Eukaryota</taxon>
        <taxon>Metazoa</taxon>
        <taxon>Chordata</taxon>
        <taxon>Craniata</taxon>
        <taxon>Vertebrata</taxon>
        <taxon>Euteleostomi</taxon>
        <taxon>Actinopterygii</taxon>
        <taxon>Neopterygii</taxon>
        <taxon>Teleostei</taxon>
        <taxon>Neoteleostei</taxon>
        <taxon>Acanthomorphata</taxon>
        <taxon>Eupercaria</taxon>
        <taxon>Perciformes</taxon>
        <taxon>Notothenioidei</taxon>
        <taxon>Channichthyidae</taxon>
        <taxon>Champsocephalus</taxon>
    </lineage>
</organism>
<comment type="caution">
    <text evidence="12">The sequence shown here is derived from an EMBL/GenBank/DDBJ whole genome shotgun (WGS) entry which is preliminary data.</text>
</comment>
<dbReference type="InterPro" id="IPR008735">
    <property type="entry name" value="PSP94"/>
</dbReference>
<dbReference type="SUPFAM" id="SSF57603">
    <property type="entry name" value="FnI-like domain"/>
    <property type="match status" value="1"/>
</dbReference>
<evidence type="ECO:0000256" key="3">
    <source>
        <dbReference type="ARBA" id="ARBA00022500"/>
    </source>
</evidence>
<dbReference type="PANTHER" id="PTHR10500">
    <property type="entry name" value="BETA-MICROSEMINOPROTEIN"/>
    <property type="match status" value="1"/>
</dbReference>
<keyword evidence="5" id="KW-0964">Secreted</keyword>
<evidence type="ECO:0000256" key="6">
    <source>
        <dbReference type="ARBA" id="ARBA00022729"/>
    </source>
</evidence>
<evidence type="ECO:0000256" key="8">
    <source>
        <dbReference type="ARBA" id="ARBA00023198"/>
    </source>
</evidence>
<dbReference type="GO" id="GO:0005125">
    <property type="term" value="F:cytokine activity"/>
    <property type="evidence" value="ECO:0007669"/>
    <property type="project" value="UniProtKB-KW"/>
</dbReference>
<evidence type="ECO:0000256" key="2">
    <source>
        <dbReference type="ARBA" id="ARBA00010352"/>
    </source>
</evidence>
<dbReference type="FunFam" id="2.60.40.1900:FF:000001">
    <property type="entry name" value="Beta-microseminoprotein"/>
    <property type="match status" value="1"/>
</dbReference>
<comment type="subcellular location">
    <subcellularLocation>
        <location evidence="1">Secreted</location>
    </subcellularLocation>
</comment>
<reference evidence="12 13" key="1">
    <citation type="journal article" date="2023" name="Mol. Biol. Evol.">
        <title>Genomics of Secondarily Temperate Adaptation in the Only Non-Antarctic Icefish.</title>
        <authorList>
            <person name="Rivera-Colon A.G."/>
            <person name="Rayamajhi N."/>
            <person name="Minhas B.F."/>
            <person name="Madrigal G."/>
            <person name="Bilyk K.T."/>
            <person name="Yoon V."/>
            <person name="Hune M."/>
            <person name="Gregory S."/>
            <person name="Cheng C.H.C."/>
            <person name="Catchen J.M."/>
        </authorList>
    </citation>
    <scope>NUCLEOTIDE SEQUENCE [LARGE SCALE GENOMIC DNA]</scope>
    <source>
        <strain evidence="12">JC2023a</strain>
    </source>
</reference>